<dbReference type="OrthoDB" id="1650748at2"/>
<proteinExistence type="predicted"/>
<dbReference type="Gene3D" id="3.40.50.300">
    <property type="entry name" value="P-loop containing nucleotide triphosphate hydrolases"/>
    <property type="match status" value="1"/>
</dbReference>
<accession>A0A174TZ42</accession>
<dbReference type="PANTHER" id="PTHR34825">
    <property type="entry name" value="CONSERVED PROTEIN, WITH A WEAK D-GALACTARATE DEHYDRATASE/ALTRONATE HYDROLASE DOMAIN"/>
    <property type="match status" value="1"/>
</dbReference>
<evidence type="ECO:0000313" key="3">
    <source>
        <dbReference type="Proteomes" id="UP000095712"/>
    </source>
</evidence>
<dbReference type="Pfam" id="PF09820">
    <property type="entry name" value="AAA-ATPase_like"/>
    <property type="match status" value="1"/>
</dbReference>
<dbReference type="RefSeq" id="WP_055153878.1">
    <property type="nucleotide sequence ID" value="NZ_CZAW01000081.1"/>
</dbReference>
<evidence type="ECO:0000313" key="2">
    <source>
        <dbReference type="EMBL" id="CUQ13721.1"/>
    </source>
</evidence>
<dbReference type="EMBL" id="CZAW01000081">
    <property type="protein sequence ID" value="CUQ13721.1"/>
    <property type="molecule type" value="Genomic_DNA"/>
</dbReference>
<organism evidence="2 3">
    <name type="scientific">Blautia wexlerae</name>
    <dbReference type="NCBI Taxonomy" id="418240"/>
    <lineage>
        <taxon>Bacteria</taxon>
        <taxon>Bacillati</taxon>
        <taxon>Bacillota</taxon>
        <taxon>Clostridia</taxon>
        <taxon>Lachnospirales</taxon>
        <taxon>Lachnospiraceae</taxon>
        <taxon>Blautia</taxon>
    </lineage>
</organism>
<gene>
    <name evidence="2" type="ORF">ERS852523_04107</name>
</gene>
<dbReference type="InterPro" id="IPR018631">
    <property type="entry name" value="AAA-ATPase-like_dom"/>
</dbReference>
<dbReference type="Proteomes" id="UP000095712">
    <property type="component" value="Unassembled WGS sequence"/>
</dbReference>
<dbReference type="PANTHER" id="PTHR34825:SF1">
    <property type="entry name" value="AAA-ATPASE-LIKE DOMAIN-CONTAINING PROTEIN"/>
    <property type="match status" value="1"/>
</dbReference>
<dbReference type="AlphaFoldDB" id="A0A174TZ42"/>
<feature type="domain" description="AAA-ATPase-like" evidence="1">
    <location>
        <begin position="14"/>
        <end position="207"/>
    </location>
</feature>
<sequence>MAMFLNTPLPYKRYKKISETTYFVDKSLILNDIFGCMEEETQYICITRPRRFGKTIMANMLGAFFGKAWDASQIFDHLKIADSPEYHQYLNQYDIIYIDFSRLPENCTSYRQYINRIITGLKNDLAEAYPEYQTDSIYALWDILSQISEQTDRQFVFIMDEWDAVFHLPFITEKEKAEYILFLKTLLKDQDYTALAYITGILPISKYSSGSELNMFMEFKMTSMEAFSEYFGFTDEEVDVLYEKYTHLCKKLQVPRNGLQNWYDGYFTASGKRLYNPRSVVMALRFNQLSNYWTSSGPYDEIFYYIRNDIDHIKNDLALMITGEGVDAKIDEFAASAMELKSRDQIYSAMVVYGLLTYSGGKVFIPNRELMFKYEELLQNEESLGYVYQLSE</sequence>
<protein>
    <submittedName>
        <fullName evidence="2">Predicted AAA-ATPase</fullName>
    </submittedName>
</protein>
<evidence type="ECO:0000259" key="1">
    <source>
        <dbReference type="Pfam" id="PF09820"/>
    </source>
</evidence>
<name>A0A174TZ42_9FIRM</name>
<reference evidence="2 3" key="1">
    <citation type="submission" date="2015-09" db="EMBL/GenBank/DDBJ databases">
        <authorList>
            <consortium name="Pathogen Informatics"/>
        </authorList>
    </citation>
    <scope>NUCLEOTIDE SEQUENCE [LARGE SCALE GENOMIC DNA]</scope>
    <source>
        <strain evidence="2 3">2789STDY5834911</strain>
    </source>
</reference>
<dbReference type="SUPFAM" id="SSF52540">
    <property type="entry name" value="P-loop containing nucleoside triphosphate hydrolases"/>
    <property type="match status" value="1"/>
</dbReference>
<dbReference type="InterPro" id="IPR027417">
    <property type="entry name" value="P-loop_NTPase"/>
</dbReference>